<dbReference type="InterPro" id="IPR001048">
    <property type="entry name" value="Asp/Glu/Uridylate_kinase"/>
</dbReference>
<dbReference type="FunFam" id="2.30.130.10:FF:000007">
    <property type="entry name" value="Glutamate 5-kinase"/>
    <property type="match status" value="1"/>
</dbReference>
<feature type="binding site" evidence="8">
    <location>
        <position position="17"/>
    </location>
    <ligand>
        <name>ATP</name>
        <dbReference type="ChEBI" id="CHEBI:30616"/>
    </ligand>
</feature>
<dbReference type="Pfam" id="PF00696">
    <property type="entry name" value="AA_kinase"/>
    <property type="match status" value="1"/>
</dbReference>
<keyword evidence="3 8" id="KW-0641">Proline biosynthesis</keyword>
<keyword evidence="1 8" id="KW-0963">Cytoplasm</keyword>
<dbReference type="PROSITE" id="PS00902">
    <property type="entry name" value="GLUTAMATE_5_KINASE"/>
    <property type="match status" value="1"/>
</dbReference>
<comment type="function">
    <text evidence="8">Catalyzes the transfer of a phosphate group to glutamate to form L-glutamate 5-phosphate.</text>
</comment>
<dbReference type="UniPathway" id="UPA00098">
    <property type="reaction ID" value="UER00359"/>
</dbReference>
<dbReference type="PIRSF" id="PIRSF000729">
    <property type="entry name" value="GK"/>
    <property type="match status" value="1"/>
</dbReference>
<dbReference type="GO" id="GO:0005524">
    <property type="term" value="F:ATP binding"/>
    <property type="evidence" value="ECO:0007669"/>
    <property type="project" value="UniProtKB-KW"/>
</dbReference>
<evidence type="ECO:0000256" key="8">
    <source>
        <dbReference type="HAMAP-Rule" id="MF_00456"/>
    </source>
</evidence>
<protein>
    <recommendedName>
        <fullName evidence="8">Glutamate 5-kinase</fullName>
        <ecNumber evidence="8">2.7.2.11</ecNumber>
    </recommendedName>
    <alternativeName>
        <fullName evidence="8">Gamma-glutamyl kinase</fullName>
        <shortName evidence="8">GK</shortName>
    </alternativeName>
</protein>
<dbReference type="InterPro" id="IPR002478">
    <property type="entry name" value="PUA"/>
</dbReference>
<dbReference type="GO" id="GO:0003723">
    <property type="term" value="F:RNA binding"/>
    <property type="evidence" value="ECO:0007669"/>
    <property type="project" value="InterPro"/>
</dbReference>
<organism evidence="10 11">
    <name type="scientific">Rhizobium glycinendophyticum</name>
    <dbReference type="NCBI Taxonomy" id="2589807"/>
    <lineage>
        <taxon>Bacteria</taxon>
        <taxon>Pseudomonadati</taxon>
        <taxon>Pseudomonadota</taxon>
        <taxon>Alphaproteobacteria</taxon>
        <taxon>Hyphomicrobiales</taxon>
        <taxon>Rhizobiaceae</taxon>
        <taxon>Rhizobium/Agrobacterium group</taxon>
        <taxon>Rhizobium</taxon>
    </lineage>
</organism>
<keyword evidence="11" id="KW-1185">Reference proteome</keyword>
<dbReference type="OrthoDB" id="9804434at2"/>
<dbReference type="InterPro" id="IPR011529">
    <property type="entry name" value="Glu_5kinase"/>
</dbReference>
<evidence type="ECO:0000313" key="11">
    <source>
        <dbReference type="Proteomes" id="UP000316429"/>
    </source>
</evidence>
<dbReference type="AlphaFoldDB" id="A0A504UQC3"/>
<keyword evidence="4 8" id="KW-0808">Transferase</keyword>
<dbReference type="InterPro" id="IPR036393">
    <property type="entry name" value="AceGlu_kinase-like_sf"/>
</dbReference>
<dbReference type="SUPFAM" id="SSF88697">
    <property type="entry name" value="PUA domain-like"/>
    <property type="match status" value="1"/>
</dbReference>
<dbReference type="EC" id="2.7.2.11" evidence="8"/>
<keyword evidence="6 8" id="KW-0418">Kinase</keyword>
<dbReference type="Gene3D" id="2.30.130.10">
    <property type="entry name" value="PUA domain"/>
    <property type="match status" value="1"/>
</dbReference>
<dbReference type="CDD" id="cd21157">
    <property type="entry name" value="PUA_G5K"/>
    <property type="match status" value="1"/>
</dbReference>
<evidence type="ECO:0000256" key="1">
    <source>
        <dbReference type="ARBA" id="ARBA00022490"/>
    </source>
</evidence>
<accession>A0A504UQC3</accession>
<dbReference type="InterPro" id="IPR041739">
    <property type="entry name" value="G5K_ProB"/>
</dbReference>
<dbReference type="InterPro" id="IPR019797">
    <property type="entry name" value="Glutamate_5-kinase_CS"/>
</dbReference>
<keyword evidence="7 8" id="KW-0067">ATP-binding</keyword>
<evidence type="ECO:0000256" key="4">
    <source>
        <dbReference type="ARBA" id="ARBA00022679"/>
    </source>
</evidence>
<name>A0A504UQC3_9HYPH</name>
<dbReference type="InterPro" id="IPR015947">
    <property type="entry name" value="PUA-like_sf"/>
</dbReference>
<dbReference type="GO" id="GO:0005829">
    <property type="term" value="C:cytosol"/>
    <property type="evidence" value="ECO:0007669"/>
    <property type="project" value="TreeGrafter"/>
</dbReference>
<dbReference type="Proteomes" id="UP000316429">
    <property type="component" value="Unassembled WGS sequence"/>
</dbReference>
<dbReference type="NCBIfam" id="TIGR01027">
    <property type="entry name" value="proB"/>
    <property type="match status" value="1"/>
</dbReference>
<dbReference type="RefSeq" id="WP_140829892.1">
    <property type="nucleotide sequence ID" value="NZ_VFYP01000002.1"/>
</dbReference>
<evidence type="ECO:0000256" key="3">
    <source>
        <dbReference type="ARBA" id="ARBA00022650"/>
    </source>
</evidence>
<dbReference type="SMART" id="SM00359">
    <property type="entry name" value="PUA"/>
    <property type="match status" value="1"/>
</dbReference>
<feature type="binding site" evidence="8">
    <location>
        <position position="57"/>
    </location>
    <ligand>
        <name>substrate</name>
    </ligand>
</feature>
<comment type="pathway">
    <text evidence="8">Amino-acid biosynthesis; L-proline biosynthesis; L-glutamate 5-semialdehyde from L-glutamate: step 1/2.</text>
</comment>
<feature type="binding site" evidence="8">
    <location>
        <position position="144"/>
    </location>
    <ligand>
        <name>substrate</name>
    </ligand>
</feature>
<dbReference type="InterPro" id="IPR036974">
    <property type="entry name" value="PUA_sf"/>
</dbReference>
<evidence type="ECO:0000256" key="2">
    <source>
        <dbReference type="ARBA" id="ARBA00022605"/>
    </source>
</evidence>
<feature type="binding site" evidence="8">
    <location>
        <begin position="176"/>
        <end position="177"/>
    </location>
    <ligand>
        <name>ATP</name>
        <dbReference type="ChEBI" id="CHEBI:30616"/>
    </ligand>
</feature>
<evidence type="ECO:0000313" key="10">
    <source>
        <dbReference type="EMBL" id="TPP07273.1"/>
    </source>
</evidence>
<keyword evidence="2 8" id="KW-0028">Amino-acid biosynthesis</keyword>
<proteinExistence type="inferred from homology"/>
<dbReference type="CDD" id="cd04242">
    <property type="entry name" value="AAK_G5K_ProB"/>
    <property type="match status" value="1"/>
</dbReference>
<comment type="subcellular location">
    <subcellularLocation>
        <location evidence="8">Cytoplasm</location>
    </subcellularLocation>
</comment>
<gene>
    <name evidence="8" type="primary">proB</name>
    <name evidence="10" type="ORF">FJQ55_16680</name>
</gene>
<comment type="caution">
    <text evidence="8">Lacks conserved residue(s) required for the propagation of feature annotation.</text>
</comment>
<dbReference type="FunFam" id="3.40.1160.10:FF:000018">
    <property type="entry name" value="Glutamate 5-kinase"/>
    <property type="match status" value="1"/>
</dbReference>
<evidence type="ECO:0000256" key="6">
    <source>
        <dbReference type="ARBA" id="ARBA00022777"/>
    </source>
</evidence>
<feature type="binding site" evidence="8">
    <location>
        <position position="156"/>
    </location>
    <ligand>
        <name>substrate</name>
    </ligand>
</feature>
<dbReference type="EMBL" id="VFYP01000002">
    <property type="protein sequence ID" value="TPP07273.1"/>
    <property type="molecule type" value="Genomic_DNA"/>
</dbReference>
<dbReference type="GO" id="GO:0004349">
    <property type="term" value="F:glutamate 5-kinase activity"/>
    <property type="evidence" value="ECO:0007669"/>
    <property type="project" value="UniProtKB-UniRule"/>
</dbReference>
<keyword evidence="5 8" id="KW-0547">Nucleotide-binding</keyword>
<evidence type="ECO:0000259" key="9">
    <source>
        <dbReference type="SMART" id="SM00359"/>
    </source>
</evidence>
<comment type="catalytic activity">
    <reaction evidence="8">
        <text>L-glutamate + ATP = L-glutamyl 5-phosphate + ADP</text>
        <dbReference type="Rhea" id="RHEA:14877"/>
        <dbReference type="ChEBI" id="CHEBI:29985"/>
        <dbReference type="ChEBI" id="CHEBI:30616"/>
        <dbReference type="ChEBI" id="CHEBI:58274"/>
        <dbReference type="ChEBI" id="CHEBI:456216"/>
        <dbReference type="EC" id="2.7.2.11"/>
    </reaction>
</comment>
<evidence type="ECO:0000256" key="5">
    <source>
        <dbReference type="ARBA" id="ARBA00022741"/>
    </source>
</evidence>
<dbReference type="HAMAP" id="MF_00456">
    <property type="entry name" value="ProB"/>
    <property type="match status" value="1"/>
</dbReference>
<dbReference type="InterPro" id="IPR001057">
    <property type="entry name" value="Glu/AcGlu_kinase"/>
</dbReference>
<sequence length="391" mass="41384">MSTRIRSLSRVKRVVIKIGSALLVDRASGIRKTWLDAICDDIAALKSRGTDVLVVSSGAIALGRSVLSMPSGALKLEESQACAAVGQIALARHWAESLSRHQIVAGQILLTLGDTEERRRYLNARATLQQLLKIGAIPIINENDTVATTEIRYGDNDRLAARVATMAGADLLVLLSDIDGLYTAPPHLDPQARFLDTIEEITPEIEAMAGGAASELSRGGMRTKIDAGKIATSAGCAMIIASGKPLNPLAAIENGARHSWFAASRSPVTARKTWIAGQLQPAGVINVDAGAEGALKSGKSLLPAGVRAVSGNFHRGDTVSIIGAEGREIARGLVGYDAEEARRICGRKSNEIEKILGYAGRAAMIHRDDLVMTELGQREPAVADRKDAAHA</sequence>
<dbReference type="PROSITE" id="PS50890">
    <property type="entry name" value="PUA"/>
    <property type="match status" value="1"/>
</dbReference>
<feature type="domain" description="PUA" evidence="9">
    <location>
        <begin position="283"/>
        <end position="365"/>
    </location>
</feature>
<comment type="caution">
    <text evidence="10">The sequence shown here is derived from an EMBL/GenBank/DDBJ whole genome shotgun (WGS) entry which is preliminary data.</text>
</comment>
<dbReference type="Gene3D" id="3.40.1160.10">
    <property type="entry name" value="Acetylglutamate kinase-like"/>
    <property type="match status" value="1"/>
</dbReference>
<comment type="similarity">
    <text evidence="8">Belongs to the glutamate 5-kinase family.</text>
</comment>
<evidence type="ECO:0000256" key="7">
    <source>
        <dbReference type="ARBA" id="ARBA00022840"/>
    </source>
</evidence>
<dbReference type="PANTHER" id="PTHR43654">
    <property type="entry name" value="GLUTAMATE 5-KINASE"/>
    <property type="match status" value="1"/>
</dbReference>
<dbReference type="GO" id="GO:0055129">
    <property type="term" value="P:L-proline biosynthetic process"/>
    <property type="evidence" value="ECO:0007669"/>
    <property type="project" value="UniProtKB-UniRule"/>
</dbReference>
<dbReference type="SUPFAM" id="SSF53633">
    <property type="entry name" value="Carbamate kinase-like"/>
    <property type="match status" value="1"/>
</dbReference>
<dbReference type="PRINTS" id="PR00474">
    <property type="entry name" value="GLU5KINASE"/>
</dbReference>
<reference evidence="10 11" key="1">
    <citation type="submission" date="2019-06" db="EMBL/GenBank/DDBJ databases">
        <title>Rhizobium sp. CL12 isolated from roots of soybean.</title>
        <authorList>
            <person name="Wang C."/>
        </authorList>
    </citation>
    <scope>NUCLEOTIDE SEQUENCE [LARGE SCALE GENOMIC DNA]</scope>
    <source>
        <strain evidence="10 11">CL12</strain>
    </source>
</reference>
<dbReference type="InterPro" id="IPR005715">
    <property type="entry name" value="Glu_5kinase/COase_Synthase"/>
</dbReference>
<dbReference type="PANTHER" id="PTHR43654:SF1">
    <property type="entry name" value="ISOPENTENYL PHOSPHATE KINASE"/>
    <property type="match status" value="1"/>
</dbReference>
<dbReference type="Pfam" id="PF01472">
    <property type="entry name" value="PUA"/>
    <property type="match status" value="1"/>
</dbReference>